<reference evidence="1" key="1">
    <citation type="submission" date="2023-07" db="EMBL/GenBank/DDBJ databases">
        <title>Sorghum-associated microbial communities from plants grown in Nebraska, USA.</title>
        <authorList>
            <person name="Schachtman D."/>
        </authorList>
    </citation>
    <scope>NUCLEOTIDE SEQUENCE</scope>
    <source>
        <strain evidence="1">DS1061</strain>
    </source>
</reference>
<organism evidence="1 2">
    <name type="scientific">Paraburkholderia caledonica</name>
    <dbReference type="NCBI Taxonomy" id="134536"/>
    <lineage>
        <taxon>Bacteria</taxon>
        <taxon>Pseudomonadati</taxon>
        <taxon>Pseudomonadota</taxon>
        <taxon>Betaproteobacteria</taxon>
        <taxon>Burkholderiales</taxon>
        <taxon>Burkholderiaceae</taxon>
        <taxon>Paraburkholderia</taxon>
    </lineage>
</organism>
<dbReference type="Gene3D" id="3.10.180.10">
    <property type="entry name" value="2,3-Dihydroxybiphenyl 1,2-Dioxygenase, domain 1"/>
    <property type="match status" value="1"/>
</dbReference>
<name>A0AB73IM38_9BURK</name>
<dbReference type="RefSeq" id="WP_392395767.1">
    <property type="nucleotide sequence ID" value="NZ_JAURTK010000015.1"/>
</dbReference>
<dbReference type="InterPro" id="IPR029068">
    <property type="entry name" value="Glyas_Bleomycin-R_OHBP_Dase"/>
</dbReference>
<evidence type="ECO:0000313" key="2">
    <source>
        <dbReference type="Proteomes" id="UP001229486"/>
    </source>
</evidence>
<dbReference type="AlphaFoldDB" id="A0AB73IM38"/>
<comment type="caution">
    <text evidence="1">The sequence shown here is derived from an EMBL/GenBank/DDBJ whole genome shotgun (WGS) entry which is preliminary data.</text>
</comment>
<dbReference type="EMBL" id="JAURTK010000015">
    <property type="protein sequence ID" value="MDP9651048.1"/>
    <property type="molecule type" value="Genomic_DNA"/>
</dbReference>
<proteinExistence type="predicted"/>
<sequence>MQILKSMFRHYVAPEQLQAAVAFYEELQQLKCERRLSFPEASIDVAVVGSFILVAGDDSALAPVRHIQAAFVVDSLDAFSAWLRTQGADVSAAHESHVGRNVMVRHQDGFCAEYFQPAAA</sequence>
<protein>
    <recommendedName>
        <fullName evidence="3">VOC family protein</fullName>
    </recommendedName>
</protein>
<dbReference type="CDD" id="cd06587">
    <property type="entry name" value="VOC"/>
    <property type="match status" value="1"/>
</dbReference>
<accession>A0AB73IM38</accession>
<dbReference type="Proteomes" id="UP001229486">
    <property type="component" value="Unassembled WGS sequence"/>
</dbReference>
<evidence type="ECO:0000313" key="1">
    <source>
        <dbReference type="EMBL" id="MDP9651048.1"/>
    </source>
</evidence>
<gene>
    <name evidence="1" type="ORF">J2793_006523</name>
</gene>
<dbReference type="SUPFAM" id="SSF54593">
    <property type="entry name" value="Glyoxalase/Bleomycin resistance protein/Dihydroxybiphenyl dioxygenase"/>
    <property type="match status" value="1"/>
</dbReference>
<evidence type="ECO:0008006" key="3">
    <source>
        <dbReference type="Google" id="ProtNLM"/>
    </source>
</evidence>